<dbReference type="InterPro" id="IPR029058">
    <property type="entry name" value="AB_hydrolase_fold"/>
</dbReference>
<reference evidence="3 4" key="2">
    <citation type="submission" date="2018-08" db="EMBL/GenBank/DDBJ databases">
        <authorList>
            <person name="Laetsch R D."/>
            <person name="Stevens L."/>
            <person name="Kumar S."/>
            <person name="Blaxter L. M."/>
        </authorList>
    </citation>
    <scope>NUCLEOTIDE SEQUENCE [LARGE SCALE GENOMIC DNA]</scope>
</reference>
<evidence type="ECO:0000313" key="5">
    <source>
        <dbReference type="WBParaSite" id="nOo.2.0.1.t04228-RA"/>
    </source>
</evidence>
<dbReference type="Proteomes" id="UP000271087">
    <property type="component" value="Unassembled WGS sequence"/>
</dbReference>
<dbReference type="AlphaFoldDB" id="A0A182E877"/>
<dbReference type="InterPro" id="IPR002921">
    <property type="entry name" value="Fungal_lipase-type"/>
</dbReference>
<feature type="chain" id="PRO_5043137363" evidence="1">
    <location>
        <begin position="22"/>
        <end position="347"/>
    </location>
</feature>
<dbReference type="EMBL" id="UYRW01000918">
    <property type="protein sequence ID" value="VDK72277.1"/>
    <property type="molecule type" value="Genomic_DNA"/>
</dbReference>
<dbReference type="Gene3D" id="3.40.50.1820">
    <property type="entry name" value="alpha/beta hydrolase"/>
    <property type="match status" value="1"/>
</dbReference>
<dbReference type="Pfam" id="PF01764">
    <property type="entry name" value="Lipase_3"/>
    <property type="match status" value="1"/>
</dbReference>
<keyword evidence="4" id="KW-1185">Reference proteome</keyword>
<dbReference type="GO" id="GO:0006629">
    <property type="term" value="P:lipid metabolic process"/>
    <property type="evidence" value="ECO:0007669"/>
    <property type="project" value="InterPro"/>
</dbReference>
<evidence type="ECO:0000256" key="1">
    <source>
        <dbReference type="SAM" id="SignalP"/>
    </source>
</evidence>
<protein>
    <submittedName>
        <fullName evidence="5">Lipase_3 domain-containing protein</fullName>
    </submittedName>
</protein>
<sequence>MCSSLLTTLFLSLLQLQFAIAAQEYDPEFARFAFEHAAAAYSRDPSKCLAKYYGTYILRQGNVSCDHFHDECLYYISVSPMYIVIAFGGTHSRLQLIAEILAGMAEPKAEFIAGGSVQRYFNAAFKSVWKDMWHLLRRTLETNNTRPIIFTGHSLGGSLASLASSHFAYFYASRGIDSVDIRLITFGEPRTGNRDYAYAHDILVPVSFRVVHRGDLVPHLPSCLINIRTFACSSRFSFGPYHHGLEIWYPENMTETSPFRICLAMVITATTPLKIIYTILANMSANMVYPDAREAEILPGKTSQAKNAFDGSICAISGPNATGINFALFPQPYLSNTGAFIGQVLIF</sequence>
<accession>A0A182E877</accession>
<keyword evidence="1" id="KW-0732">Signal</keyword>
<dbReference type="STRING" id="42157.A0A182E877"/>
<evidence type="ECO:0000313" key="3">
    <source>
        <dbReference type="EMBL" id="VDK72277.1"/>
    </source>
</evidence>
<feature type="domain" description="Fungal lipase-type" evidence="2">
    <location>
        <begin position="84"/>
        <end position="223"/>
    </location>
</feature>
<reference evidence="5" key="1">
    <citation type="submission" date="2016-06" db="UniProtKB">
        <authorList>
            <consortium name="WormBaseParasite"/>
        </authorList>
    </citation>
    <scope>IDENTIFICATION</scope>
</reference>
<organism evidence="5">
    <name type="scientific">Onchocerca ochengi</name>
    <name type="common">Filarial nematode worm</name>
    <dbReference type="NCBI Taxonomy" id="42157"/>
    <lineage>
        <taxon>Eukaryota</taxon>
        <taxon>Metazoa</taxon>
        <taxon>Ecdysozoa</taxon>
        <taxon>Nematoda</taxon>
        <taxon>Chromadorea</taxon>
        <taxon>Rhabditida</taxon>
        <taxon>Spirurina</taxon>
        <taxon>Spiruromorpha</taxon>
        <taxon>Filarioidea</taxon>
        <taxon>Onchocercidae</taxon>
        <taxon>Onchocerca</taxon>
    </lineage>
</organism>
<evidence type="ECO:0000313" key="4">
    <source>
        <dbReference type="Proteomes" id="UP000271087"/>
    </source>
</evidence>
<evidence type="ECO:0000259" key="2">
    <source>
        <dbReference type="Pfam" id="PF01764"/>
    </source>
</evidence>
<proteinExistence type="predicted"/>
<dbReference type="SUPFAM" id="SSF53474">
    <property type="entry name" value="alpha/beta-Hydrolases"/>
    <property type="match status" value="1"/>
</dbReference>
<gene>
    <name evidence="3" type="ORF">NOO_LOCUS4228</name>
</gene>
<dbReference type="WBParaSite" id="nOo.2.0.1.t04228-RA">
    <property type="protein sequence ID" value="nOo.2.0.1.t04228-RA"/>
    <property type="gene ID" value="nOo.2.0.1.g04228"/>
</dbReference>
<dbReference type="OrthoDB" id="426718at2759"/>
<name>A0A182E877_ONCOC</name>
<dbReference type="PANTHER" id="PTHR45908:SF19">
    <property type="entry name" value="FUNGAL LIPASE-LIKE DOMAIN-CONTAINING PROTEIN"/>
    <property type="match status" value="1"/>
</dbReference>
<dbReference type="PANTHER" id="PTHR45908">
    <property type="entry name" value="PROTEIN CBG11750-RELATED"/>
    <property type="match status" value="1"/>
</dbReference>
<dbReference type="CDD" id="cd00519">
    <property type="entry name" value="Lipase_3"/>
    <property type="match status" value="1"/>
</dbReference>
<feature type="signal peptide" evidence="1">
    <location>
        <begin position="1"/>
        <end position="21"/>
    </location>
</feature>